<evidence type="ECO:0000256" key="1">
    <source>
        <dbReference type="SAM" id="Coils"/>
    </source>
</evidence>
<dbReference type="PANTHER" id="PTHR33437:SF2">
    <property type="entry name" value="OS06G0361200 PROTEIN"/>
    <property type="match status" value="1"/>
</dbReference>
<keyword evidence="1" id="KW-0175">Coiled coil</keyword>
<evidence type="ECO:0000313" key="4">
    <source>
        <dbReference type="Proteomes" id="UP001443914"/>
    </source>
</evidence>
<reference evidence="3" key="1">
    <citation type="submission" date="2024-03" db="EMBL/GenBank/DDBJ databases">
        <title>WGS assembly of Saponaria officinalis var. Norfolk2.</title>
        <authorList>
            <person name="Jenkins J."/>
            <person name="Shu S."/>
            <person name="Grimwood J."/>
            <person name="Barry K."/>
            <person name="Goodstein D."/>
            <person name="Schmutz J."/>
            <person name="Leebens-Mack J."/>
            <person name="Osbourn A."/>
        </authorList>
    </citation>
    <scope>NUCLEOTIDE SEQUENCE [LARGE SCALE GENOMIC DNA]</scope>
    <source>
        <strain evidence="3">JIC</strain>
    </source>
</reference>
<comment type="caution">
    <text evidence="3">The sequence shown here is derived from an EMBL/GenBank/DDBJ whole genome shotgun (WGS) entry which is preliminary data.</text>
</comment>
<sequence length="211" mass="23582">MPLLATIGDQSIPFYATSNDQSIYASSSISQNPSLMQTDVIASVIVIQETILEVELANMKVILENLKEESQEKDAQIATLTKKLNKISNNDSAAENSSEDTDAKSSDDEVAESLSADQIKEIIEKATKCKISGTPNENHMYIKPYTRRKNNLKMPPGYKPPKFYHFDDKGNPKQHIAHFVETCNNAGTEGDLLVKQFFRSLKGIAFDWYTD</sequence>
<dbReference type="EMBL" id="JBDFQZ010000009">
    <property type="protein sequence ID" value="KAK9691279.1"/>
    <property type="molecule type" value="Genomic_DNA"/>
</dbReference>
<evidence type="ECO:0000313" key="3">
    <source>
        <dbReference type="EMBL" id="KAK9691279.1"/>
    </source>
</evidence>
<accession>A0AAW1IMN7</accession>
<feature type="coiled-coil region" evidence="1">
    <location>
        <begin position="49"/>
        <end position="83"/>
    </location>
</feature>
<dbReference type="PANTHER" id="PTHR33437">
    <property type="entry name" value="OS06G0361200 PROTEIN"/>
    <property type="match status" value="1"/>
</dbReference>
<evidence type="ECO:0008006" key="5">
    <source>
        <dbReference type="Google" id="ProtNLM"/>
    </source>
</evidence>
<protein>
    <recommendedName>
        <fullName evidence="5">Retrotransposon gag protein</fullName>
    </recommendedName>
</protein>
<dbReference type="AlphaFoldDB" id="A0AAW1IMN7"/>
<dbReference type="Proteomes" id="UP001443914">
    <property type="component" value="Unassembled WGS sequence"/>
</dbReference>
<organism evidence="3 4">
    <name type="scientific">Saponaria officinalis</name>
    <name type="common">Common soapwort</name>
    <name type="synonym">Lychnis saponaria</name>
    <dbReference type="NCBI Taxonomy" id="3572"/>
    <lineage>
        <taxon>Eukaryota</taxon>
        <taxon>Viridiplantae</taxon>
        <taxon>Streptophyta</taxon>
        <taxon>Embryophyta</taxon>
        <taxon>Tracheophyta</taxon>
        <taxon>Spermatophyta</taxon>
        <taxon>Magnoliopsida</taxon>
        <taxon>eudicotyledons</taxon>
        <taxon>Gunneridae</taxon>
        <taxon>Pentapetalae</taxon>
        <taxon>Caryophyllales</taxon>
        <taxon>Caryophyllaceae</taxon>
        <taxon>Caryophylleae</taxon>
        <taxon>Saponaria</taxon>
    </lineage>
</organism>
<keyword evidence="4" id="KW-1185">Reference proteome</keyword>
<gene>
    <name evidence="3" type="ORF">RND81_09G186800</name>
</gene>
<feature type="region of interest" description="Disordered" evidence="2">
    <location>
        <begin position="89"/>
        <end position="111"/>
    </location>
</feature>
<proteinExistence type="predicted"/>
<name>A0AAW1IMN7_SAPOF</name>
<evidence type="ECO:0000256" key="2">
    <source>
        <dbReference type="SAM" id="MobiDB-lite"/>
    </source>
</evidence>